<gene>
    <name evidence="8" type="primary">AlNc14C21G2205</name>
    <name evidence="8" type="ORF">ALNC14_025740</name>
</gene>
<dbReference type="InterPro" id="IPR008979">
    <property type="entry name" value="Galactose-bd-like_sf"/>
</dbReference>
<evidence type="ECO:0000259" key="7">
    <source>
        <dbReference type="PROSITE" id="PS51284"/>
    </source>
</evidence>
<evidence type="ECO:0000256" key="5">
    <source>
        <dbReference type="ARBA" id="ARBA00023306"/>
    </source>
</evidence>
<dbReference type="GO" id="GO:0005680">
    <property type="term" value="C:anaphase-promoting complex"/>
    <property type="evidence" value="ECO:0007669"/>
    <property type="project" value="InterPro"/>
</dbReference>
<keyword evidence="4 6" id="KW-0833">Ubl conjugation pathway</keyword>
<keyword evidence="5 6" id="KW-0131">Cell cycle</keyword>
<dbReference type="GO" id="GO:0031145">
    <property type="term" value="P:anaphase-promoting complex-dependent catabolic process"/>
    <property type="evidence" value="ECO:0007669"/>
    <property type="project" value="InterPro"/>
</dbReference>
<dbReference type="PROSITE" id="PS51284">
    <property type="entry name" value="DOC"/>
    <property type="match status" value="1"/>
</dbReference>
<dbReference type="PIRSF" id="PIRSF028841">
    <property type="entry name" value="APC10_sub"/>
    <property type="match status" value="1"/>
</dbReference>
<dbReference type="PANTHER" id="PTHR12936">
    <property type="entry name" value="ANAPHASE-PROMOTING COMPLEX 10"/>
    <property type="match status" value="1"/>
</dbReference>
<dbReference type="Pfam" id="PF03256">
    <property type="entry name" value="ANAPC10"/>
    <property type="match status" value="1"/>
</dbReference>
<accession>F0W5P0</accession>
<comment type="similarity">
    <text evidence="1 6">Belongs to the APC10 family.</text>
</comment>
<dbReference type="CDD" id="cd08366">
    <property type="entry name" value="APC10"/>
    <property type="match status" value="1"/>
</dbReference>
<evidence type="ECO:0000256" key="6">
    <source>
        <dbReference type="PIRNR" id="PIRNR028841"/>
    </source>
</evidence>
<evidence type="ECO:0000256" key="4">
    <source>
        <dbReference type="ARBA" id="ARBA00022786"/>
    </source>
</evidence>
<dbReference type="HOGENOM" id="CLU_039415_3_1_1"/>
<reference evidence="8" key="1">
    <citation type="journal article" date="2011" name="PLoS Biol.">
        <title>Gene gain and loss during evolution of obligate parasitism in the white rust pathogen of Arabidopsis thaliana.</title>
        <authorList>
            <person name="Kemen E."/>
            <person name="Gardiner A."/>
            <person name="Schultz-Larsen T."/>
            <person name="Kemen A.C."/>
            <person name="Balmuth A.L."/>
            <person name="Robert-Seilaniantz A."/>
            <person name="Bailey K."/>
            <person name="Holub E."/>
            <person name="Studholme D.J."/>
            <person name="Maclean D."/>
            <person name="Jones J.D."/>
        </authorList>
    </citation>
    <scope>NUCLEOTIDE SEQUENCE</scope>
</reference>
<name>F0W5P0_9STRA</name>
<dbReference type="InterPro" id="IPR004939">
    <property type="entry name" value="APC_su10/DOC_dom"/>
</dbReference>
<organism evidence="8">
    <name type="scientific">Albugo laibachii Nc14</name>
    <dbReference type="NCBI Taxonomy" id="890382"/>
    <lineage>
        <taxon>Eukaryota</taxon>
        <taxon>Sar</taxon>
        <taxon>Stramenopiles</taxon>
        <taxon>Oomycota</taxon>
        <taxon>Peronosporomycetes</taxon>
        <taxon>Albuginales</taxon>
        <taxon>Albuginaceae</taxon>
        <taxon>Albugo</taxon>
    </lineage>
</organism>
<dbReference type="GO" id="GO:0070979">
    <property type="term" value="P:protein K11-linked ubiquitination"/>
    <property type="evidence" value="ECO:0007669"/>
    <property type="project" value="TreeGrafter"/>
</dbReference>
<evidence type="ECO:0000256" key="2">
    <source>
        <dbReference type="ARBA" id="ARBA00022618"/>
    </source>
</evidence>
<protein>
    <recommendedName>
        <fullName evidence="6">Anaphase-promoting complex subunit 10</fullName>
    </recommendedName>
</protein>
<dbReference type="PANTHER" id="PTHR12936:SF0">
    <property type="entry name" value="ANAPHASE-PROMOTING COMPLEX SUBUNIT 10"/>
    <property type="match status" value="1"/>
</dbReference>
<reference evidence="8" key="2">
    <citation type="submission" date="2011-02" db="EMBL/GenBank/DDBJ databases">
        <authorList>
            <person name="MacLean D."/>
        </authorList>
    </citation>
    <scope>NUCLEOTIDE SEQUENCE</scope>
</reference>
<dbReference type="SUPFAM" id="SSF49785">
    <property type="entry name" value="Galactose-binding domain-like"/>
    <property type="match status" value="1"/>
</dbReference>
<dbReference type="SMART" id="SM01337">
    <property type="entry name" value="APC10"/>
    <property type="match status" value="1"/>
</dbReference>
<dbReference type="EMBL" id="FR824066">
    <property type="protein sequence ID" value="CCA16431.1"/>
    <property type="molecule type" value="Genomic_DNA"/>
</dbReference>
<keyword evidence="2 6" id="KW-0132">Cell division</keyword>
<evidence type="ECO:0000256" key="1">
    <source>
        <dbReference type="ARBA" id="ARBA00006762"/>
    </source>
</evidence>
<evidence type="ECO:0000256" key="3">
    <source>
        <dbReference type="ARBA" id="ARBA00022776"/>
    </source>
</evidence>
<dbReference type="Gene3D" id="2.60.120.260">
    <property type="entry name" value="Galactose-binding domain-like"/>
    <property type="match status" value="1"/>
</dbReference>
<dbReference type="AlphaFoldDB" id="F0W5P0"/>
<comment type="function">
    <text evidence="6">Component of the anaphase promoting complex/cyclosome (APC/C), a cell cycle-regulated E3 ubiquitin-protein ligase complex that controls progression through mitosis and the G1 phase of the cell cycle.</text>
</comment>
<dbReference type="GO" id="GO:0051301">
    <property type="term" value="P:cell division"/>
    <property type="evidence" value="ECO:0007669"/>
    <property type="project" value="UniProtKB-KW"/>
</dbReference>
<feature type="domain" description="DOC" evidence="7">
    <location>
        <begin position="1"/>
        <end position="199"/>
    </location>
</feature>
<dbReference type="InterPro" id="IPR016901">
    <property type="entry name" value="APC10/Doc1"/>
</dbReference>
<evidence type="ECO:0000313" key="8">
    <source>
        <dbReference type="EMBL" id="CCA16431.1"/>
    </source>
</evidence>
<keyword evidence="3 6" id="KW-0498">Mitosis</keyword>
<proteinExistence type="inferred from homology"/>
<sequence length="200" mass="22922">MSDSEPLEFECAEGREIGNEAFWSLSSAKPGNGIDQLRDDTIDTFWQSDGTQPHCINIEFNKKTLIQEIALYLYYKLDESYTPKKISIRSGNTVQELVEIHAKELVEPNGWIRIPLYTIENGEVLCAKNFGQLADRATLNLQHRPLRTFFIQIAVLAMHQNGRDTHIRQVKIYSPRKSNIFGQRIIEPSTAQVSAHFMVR</sequence>